<dbReference type="GO" id="GO:0004519">
    <property type="term" value="F:endonuclease activity"/>
    <property type="evidence" value="ECO:0007669"/>
    <property type="project" value="UniProtKB-KW"/>
</dbReference>
<dbReference type="InterPro" id="IPR036691">
    <property type="entry name" value="Endo/exonu/phosph_ase_sf"/>
</dbReference>
<dbReference type="PANTHER" id="PTHR42834:SF1">
    <property type="entry name" value="ENDONUCLEASE_EXONUCLEASE_PHOSPHATASE FAMILY PROTEIN (AFU_ORTHOLOGUE AFUA_3G09210)"/>
    <property type="match status" value="1"/>
</dbReference>
<evidence type="ECO:0000259" key="1">
    <source>
        <dbReference type="Pfam" id="PF03372"/>
    </source>
</evidence>
<accession>A0A934VLG3</accession>
<dbReference type="EMBL" id="JAENIL010000021">
    <property type="protein sequence ID" value="MBK1877716.1"/>
    <property type="molecule type" value="Genomic_DNA"/>
</dbReference>
<sequence length="307" mass="34657">MFLRPIIALSVALFGLLAVTLGQGGADAGKLRVATYNLRNYLSMDRQVDGVFRRDYPKPEEEKAILSEVILSVSPDVLVVQEIGGPQYLEELRSDLELKGLEYEESYVLEADDDVRKIGALWKADVEVEAIAHTADRFNLFGTTHSIKRGLLELRVGAEGMEDLSIFALHLKSKYTTDQRDPQALQQRTKEAQAARDRILKIYPRPDASRFLILGDLNDYRNSSPVRRFLVKGDLRISQIQEFTDADGLIWTHYYKKGGEYSLIDYILASPGLSEGRDIVGGVQDSREYYKGSDHRLVWADIPFQGN</sequence>
<proteinExistence type="predicted"/>
<dbReference type="Gene3D" id="3.60.10.10">
    <property type="entry name" value="Endonuclease/exonuclease/phosphatase"/>
    <property type="match status" value="1"/>
</dbReference>
<dbReference type="InterPro" id="IPR005135">
    <property type="entry name" value="Endo/exonuclease/phosphatase"/>
</dbReference>
<name>A0A934VLG3_9BACT</name>
<dbReference type="PANTHER" id="PTHR42834">
    <property type="entry name" value="ENDONUCLEASE/EXONUCLEASE/PHOSPHATASE FAMILY PROTEIN (AFU_ORTHOLOGUE AFUA_3G09210)"/>
    <property type="match status" value="1"/>
</dbReference>
<protein>
    <submittedName>
        <fullName evidence="2">Endonuclease/exonuclease/phosphatase family protein</fullName>
    </submittedName>
</protein>
<keyword evidence="2" id="KW-0540">Nuclease</keyword>
<organism evidence="2 3">
    <name type="scientific">Pelagicoccus mobilis</name>
    <dbReference type="NCBI Taxonomy" id="415221"/>
    <lineage>
        <taxon>Bacteria</taxon>
        <taxon>Pseudomonadati</taxon>
        <taxon>Verrucomicrobiota</taxon>
        <taxon>Opitutia</taxon>
        <taxon>Puniceicoccales</taxon>
        <taxon>Pelagicoccaceae</taxon>
        <taxon>Pelagicoccus</taxon>
    </lineage>
</organism>
<comment type="caution">
    <text evidence="2">The sequence shown here is derived from an EMBL/GenBank/DDBJ whole genome shotgun (WGS) entry which is preliminary data.</text>
</comment>
<evidence type="ECO:0000313" key="2">
    <source>
        <dbReference type="EMBL" id="MBK1877716.1"/>
    </source>
</evidence>
<feature type="domain" description="Endonuclease/exonuclease/phosphatase" evidence="1">
    <location>
        <begin position="34"/>
        <end position="295"/>
    </location>
</feature>
<gene>
    <name evidence="2" type="ORF">JIN87_12635</name>
</gene>
<dbReference type="AlphaFoldDB" id="A0A934VLG3"/>
<keyword evidence="2" id="KW-0378">Hydrolase</keyword>
<dbReference type="Pfam" id="PF03372">
    <property type="entry name" value="Exo_endo_phos"/>
    <property type="match status" value="1"/>
</dbReference>
<reference evidence="2" key="1">
    <citation type="submission" date="2021-01" db="EMBL/GenBank/DDBJ databases">
        <title>Modified the classification status of verrucomicrobia.</title>
        <authorList>
            <person name="Feng X."/>
        </authorList>
    </citation>
    <scope>NUCLEOTIDE SEQUENCE</scope>
    <source>
        <strain evidence="2">KCTC 13126</strain>
    </source>
</reference>
<dbReference type="Proteomes" id="UP000617628">
    <property type="component" value="Unassembled WGS sequence"/>
</dbReference>
<dbReference type="SUPFAM" id="SSF56219">
    <property type="entry name" value="DNase I-like"/>
    <property type="match status" value="1"/>
</dbReference>
<dbReference type="RefSeq" id="WP_200355929.1">
    <property type="nucleotide sequence ID" value="NZ_JAENIL010000021.1"/>
</dbReference>
<keyword evidence="3" id="KW-1185">Reference proteome</keyword>
<keyword evidence="2" id="KW-0255">Endonuclease</keyword>
<evidence type="ECO:0000313" key="3">
    <source>
        <dbReference type="Proteomes" id="UP000617628"/>
    </source>
</evidence>